<dbReference type="Proteomes" id="UP001163878">
    <property type="component" value="Chromosome"/>
</dbReference>
<dbReference type="InterPro" id="IPR009045">
    <property type="entry name" value="Zn_M74/Hedgehog-like"/>
</dbReference>
<evidence type="ECO:0008006" key="3">
    <source>
        <dbReference type="Google" id="ProtNLM"/>
    </source>
</evidence>
<dbReference type="RefSeq" id="WP_264241750.1">
    <property type="nucleotide sequence ID" value="NZ_CP107567.1"/>
</dbReference>
<reference evidence="1" key="1">
    <citation type="submission" date="2022-10" db="EMBL/GenBank/DDBJ databases">
        <title>Cytochrome P450 Catalyzes Benzene Ring Formation in the Biosynthesis of Trialkyl-Substituted Aromatic Polyketides.</title>
        <authorList>
            <person name="Zhao E."/>
            <person name="Ge H."/>
        </authorList>
    </citation>
    <scope>NUCLEOTIDE SEQUENCE</scope>
    <source>
        <strain evidence="1">NA0869</strain>
    </source>
</reference>
<evidence type="ECO:0000313" key="2">
    <source>
        <dbReference type="Proteomes" id="UP001163878"/>
    </source>
</evidence>
<organism evidence="1 2">
    <name type="scientific">Streptomyces peucetius</name>
    <dbReference type="NCBI Taxonomy" id="1950"/>
    <lineage>
        <taxon>Bacteria</taxon>
        <taxon>Bacillati</taxon>
        <taxon>Actinomycetota</taxon>
        <taxon>Actinomycetes</taxon>
        <taxon>Kitasatosporales</taxon>
        <taxon>Streptomycetaceae</taxon>
        <taxon>Streptomyces</taxon>
    </lineage>
</organism>
<evidence type="ECO:0000313" key="1">
    <source>
        <dbReference type="EMBL" id="UYQ60544.1"/>
    </source>
</evidence>
<accession>A0ABY6I3G5</accession>
<sequence>MSHGSEGGILDEVPPPYPEPAAVPVRECGERLVDLRDVPALRTATPGSVLLRLGVVDRLVTAQTMLPEGLRLLVLGAYRPSPGLRCTGHETGAAADLTLCRADGVELWPGATDPVAAEQRHTLSEALSVVGLSNYPAAWWHWSHGDCSWAYLRGAGHARYGPVRR</sequence>
<gene>
    <name evidence="1" type="ORF">OGH68_03015</name>
</gene>
<dbReference type="SUPFAM" id="SSF55166">
    <property type="entry name" value="Hedgehog/DD-peptidase"/>
    <property type="match status" value="1"/>
</dbReference>
<dbReference type="EMBL" id="CP107567">
    <property type="protein sequence ID" value="UYQ60544.1"/>
    <property type="molecule type" value="Genomic_DNA"/>
</dbReference>
<keyword evidence="2" id="KW-1185">Reference proteome</keyword>
<proteinExistence type="predicted"/>
<dbReference type="Gene3D" id="3.30.1380.10">
    <property type="match status" value="1"/>
</dbReference>
<protein>
    <recommendedName>
        <fullName evidence="3">Dipeptidase</fullName>
    </recommendedName>
</protein>
<name>A0ABY6I3G5_STRPE</name>